<evidence type="ECO:0000313" key="7">
    <source>
        <dbReference type="Proteomes" id="UP000002586"/>
    </source>
</evidence>
<dbReference type="SMART" id="SM00267">
    <property type="entry name" value="GGDEF"/>
    <property type="match status" value="1"/>
</dbReference>
<accession>A0L4P1</accession>
<dbReference type="EMBL" id="CP000471">
    <property type="protein sequence ID" value="ABK42934.1"/>
    <property type="molecule type" value="Genomic_DNA"/>
</dbReference>
<dbReference type="Proteomes" id="UP000002586">
    <property type="component" value="Chromosome"/>
</dbReference>
<evidence type="ECO:0000259" key="5">
    <source>
        <dbReference type="PROSITE" id="PS50887"/>
    </source>
</evidence>
<dbReference type="GO" id="GO:0003824">
    <property type="term" value="F:catalytic activity"/>
    <property type="evidence" value="ECO:0007669"/>
    <property type="project" value="UniProtKB-ARBA"/>
</dbReference>
<dbReference type="HOGENOM" id="CLU_000445_70_54_5"/>
<evidence type="ECO:0000259" key="3">
    <source>
        <dbReference type="PROSITE" id="PS50113"/>
    </source>
</evidence>
<dbReference type="eggNOG" id="COG3290">
    <property type="taxonomic scope" value="Bacteria"/>
</dbReference>
<dbReference type="FunFam" id="3.30.70.270:FF:000001">
    <property type="entry name" value="Diguanylate cyclase domain protein"/>
    <property type="match status" value="1"/>
</dbReference>
<dbReference type="PROSITE" id="PS50883">
    <property type="entry name" value="EAL"/>
    <property type="match status" value="1"/>
</dbReference>
<dbReference type="InterPro" id="IPR000014">
    <property type="entry name" value="PAS"/>
</dbReference>
<reference evidence="6 7" key="2">
    <citation type="journal article" date="2012" name="Int. J. Syst. Evol. Microbiol.">
        <title>Magnetococcus marinus gen. nov., sp. nov., a marine, magnetotactic bacterium that represents a novel lineage (Magnetococcaceae fam. nov.; Magnetococcales ord. nov.) at the base of the Alphaproteobacteria.</title>
        <authorList>
            <person name="Bazylinski D.A."/>
            <person name="Williams T.J."/>
            <person name="Lefevre C.T."/>
            <person name="Berg R.J."/>
            <person name="Zhang C.L."/>
            <person name="Bowser S.S."/>
            <person name="Dean A.J."/>
            <person name="Beveridge T.J."/>
        </authorList>
    </citation>
    <scope>NUCLEOTIDE SEQUENCE [LARGE SCALE GENOMIC DNA]</scope>
    <source>
        <strain evidence="7">ATCC BAA-1437 / JCM 17883 / MC-1</strain>
    </source>
</reference>
<dbReference type="InterPro" id="IPR035919">
    <property type="entry name" value="EAL_sf"/>
</dbReference>
<dbReference type="PANTHER" id="PTHR44757:SF2">
    <property type="entry name" value="BIOFILM ARCHITECTURE MAINTENANCE PROTEIN MBAA"/>
    <property type="match status" value="1"/>
</dbReference>
<dbReference type="PROSITE" id="PS50112">
    <property type="entry name" value="PAS"/>
    <property type="match status" value="1"/>
</dbReference>
<evidence type="ECO:0000313" key="6">
    <source>
        <dbReference type="EMBL" id="ABK42934.1"/>
    </source>
</evidence>
<dbReference type="InterPro" id="IPR000160">
    <property type="entry name" value="GGDEF_dom"/>
</dbReference>
<dbReference type="NCBIfam" id="TIGR00254">
    <property type="entry name" value="GGDEF"/>
    <property type="match status" value="1"/>
</dbReference>
<dbReference type="Gene3D" id="3.30.450.20">
    <property type="entry name" value="PAS domain"/>
    <property type="match status" value="1"/>
</dbReference>
<dbReference type="SMART" id="SM00052">
    <property type="entry name" value="EAL"/>
    <property type="match status" value="1"/>
</dbReference>
<dbReference type="CDD" id="cd00130">
    <property type="entry name" value="PAS"/>
    <property type="match status" value="1"/>
</dbReference>
<dbReference type="Gene3D" id="3.30.70.270">
    <property type="match status" value="1"/>
</dbReference>
<feature type="domain" description="PAS" evidence="2">
    <location>
        <begin position="262"/>
        <end position="336"/>
    </location>
</feature>
<dbReference type="Pfam" id="PF08448">
    <property type="entry name" value="PAS_4"/>
    <property type="match status" value="1"/>
</dbReference>
<feature type="transmembrane region" description="Helical" evidence="1">
    <location>
        <begin position="231"/>
        <end position="249"/>
    </location>
</feature>
<reference evidence="7" key="1">
    <citation type="journal article" date="2009" name="Appl. Environ. Microbiol.">
        <title>Complete genome sequence of the chemolithoautotrophic marine magnetotactic coccus strain MC-1.</title>
        <authorList>
            <person name="Schubbe S."/>
            <person name="Williams T.J."/>
            <person name="Xie G."/>
            <person name="Kiss H.E."/>
            <person name="Brettin T.S."/>
            <person name="Martinez D."/>
            <person name="Ross C.A."/>
            <person name="Schuler D."/>
            <person name="Cox B.L."/>
            <person name="Nealson K.H."/>
            <person name="Bazylinski D.A."/>
        </authorList>
    </citation>
    <scope>NUCLEOTIDE SEQUENCE [LARGE SCALE GENOMIC DNA]</scope>
    <source>
        <strain evidence="7">ATCC BAA-1437 / JCM 17883 / MC-1</strain>
    </source>
</reference>
<evidence type="ECO:0000259" key="2">
    <source>
        <dbReference type="PROSITE" id="PS50112"/>
    </source>
</evidence>
<dbReference type="STRING" id="156889.Mmc1_0408"/>
<dbReference type="KEGG" id="mgm:Mmc1_0408"/>
<dbReference type="InterPro" id="IPR035965">
    <property type="entry name" value="PAS-like_dom_sf"/>
</dbReference>
<dbReference type="NCBIfam" id="TIGR00229">
    <property type="entry name" value="sensory_box"/>
    <property type="match status" value="1"/>
</dbReference>
<dbReference type="InterPro" id="IPR000700">
    <property type="entry name" value="PAS-assoc_C"/>
</dbReference>
<dbReference type="SUPFAM" id="SSF55073">
    <property type="entry name" value="Nucleotide cyclase"/>
    <property type="match status" value="1"/>
</dbReference>
<keyword evidence="1" id="KW-0812">Transmembrane</keyword>
<gene>
    <name evidence="6" type="ordered locus">Mmc1_0408</name>
</gene>
<dbReference type="PROSITE" id="PS50887">
    <property type="entry name" value="GGDEF"/>
    <property type="match status" value="1"/>
</dbReference>
<protein>
    <submittedName>
        <fullName evidence="6">Diguanylate cyclase/phosphodiesterase</fullName>
    </submittedName>
</protein>
<dbReference type="Pfam" id="PF00990">
    <property type="entry name" value="GGDEF"/>
    <property type="match status" value="1"/>
</dbReference>
<sequence>MIIGGWNFHALRFFRPSHMGGKPKRGEDPRGDIRMAVRRSKVMVPLLGGFVVLLTVMVGMWGYNYKTSEALIGTLQGSMTTVHKMHIISELMEVIRARTRIAAVMLDENDVFENDRRKMELDGLANRFITLRSELLKLPLDQVEKRILHDLSTNVIPTTVKSLQEVIEVALWVEDSALRDAARRKLFNTVQPGQGQVIDHFMQFQTHLETQITQATAVTISSYRTNLHSQLLVLLLVLLVVLLTSYITMRRVMGIESTLHYEKERAQITLISIADGVITTDTEGYIQDANKVVGALLGHKPASLIGKQLEQVFPTRARDEESPPLHEDLKTLLSSATPQSMNTMVVLESDGDDLLLDATLSPVQSSEGVVLGAIITVKDVTEQQRMSEKIRYQARHDHLTGLYNRHAFADLCRESMEAMKADEVHCLCVIDLDRFKAINDTCGHKAGDMALKQISTMIQGCVRKYDYAARIGGDEFTIFLADCSQADGVKVMEKLLEQVQDYRFLWEGQQFNLGFSIGICEIHFQVPFEKSFQAADAAVFQAKDDGRMCIRTRTVESNLLETPTKEETNWVGRLHRVLGVEPLALVAQRMVPSPSMQDHPPLYEIFMRLPDGEKHHPPNAFLPTAERHGLTGDLDYKVLKMALDNLLLHSDGRIYSINLSAKTLEDKASSAALLALLAAHPKRAKQICFEIDENTLINNMEVCSQFLFEVKQHGAVTALDNYGGSLGNCLYLEQLGLDILKVDGQLVQQAKNKLSTRTVVSSIHNISHSMNILTVAKHVEDAELAAQLLTIGFDFQQGFYYAKPEPLMV</sequence>
<dbReference type="InterPro" id="IPR001633">
    <property type="entry name" value="EAL_dom"/>
</dbReference>
<proteinExistence type="predicted"/>
<feature type="domain" description="PAC" evidence="3">
    <location>
        <begin position="339"/>
        <end position="392"/>
    </location>
</feature>
<keyword evidence="1" id="KW-1133">Transmembrane helix</keyword>
<dbReference type="InterPro" id="IPR052155">
    <property type="entry name" value="Biofilm_reg_signaling"/>
</dbReference>
<name>A0L4P1_MAGMM</name>
<dbReference type="Pfam" id="PF00563">
    <property type="entry name" value="EAL"/>
    <property type="match status" value="1"/>
</dbReference>
<dbReference type="SMART" id="SM00091">
    <property type="entry name" value="PAS"/>
    <property type="match status" value="1"/>
</dbReference>
<feature type="domain" description="EAL" evidence="4">
    <location>
        <begin position="567"/>
        <end position="809"/>
    </location>
</feature>
<dbReference type="CDD" id="cd01949">
    <property type="entry name" value="GGDEF"/>
    <property type="match status" value="1"/>
</dbReference>
<dbReference type="PROSITE" id="PS50113">
    <property type="entry name" value="PAC"/>
    <property type="match status" value="1"/>
</dbReference>
<feature type="domain" description="GGDEF" evidence="5">
    <location>
        <begin position="423"/>
        <end position="555"/>
    </location>
</feature>
<dbReference type="CDD" id="cd01948">
    <property type="entry name" value="EAL"/>
    <property type="match status" value="1"/>
</dbReference>
<evidence type="ECO:0000256" key="1">
    <source>
        <dbReference type="SAM" id="Phobius"/>
    </source>
</evidence>
<dbReference type="eggNOG" id="COG5001">
    <property type="taxonomic scope" value="Bacteria"/>
</dbReference>
<dbReference type="SUPFAM" id="SSF141868">
    <property type="entry name" value="EAL domain-like"/>
    <property type="match status" value="1"/>
</dbReference>
<dbReference type="AlphaFoldDB" id="A0L4P1"/>
<organism evidence="6 7">
    <name type="scientific">Magnetococcus marinus (strain ATCC BAA-1437 / JCM 17883 / MC-1)</name>
    <dbReference type="NCBI Taxonomy" id="156889"/>
    <lineage>
        <taxon>Bacteria</taxon>
        <taxon>Pseudomonadati</taxon>
        <taxon>Pseudomonadota</taxon>
        <taxon>Magnetococcia</taxon>
        <taxon>Magnetococcales</taxon>
        <taxon>Magnetococcaceae</taxon>
        <taxon>Magnetococcus</taxon>
    </lineage>
</organism>
<dbReference type="SUPFAM" id="SSF55785">
    <property type="entry name" value="PYP-like sensor domain (PAS domain)"/>
    <property type="match status" value="1"/>
</dbReference>
<dbReference type="InterPro" id="IPR013656">
    <property type="entry name" value="PAS_4"/>
</dbReference>
<dbReference type="PANTHER" id="PTHR44757">
    <property type="entry name" value="DIGUANYLATE CYCLASE DGCP"/>
    <property type="match status" value="1"/>
</dbReference>
<dbReference type="InterPro" id="IPR029787">
    <property type="entry name" value="Nucleotide_cyclase"/>
</dbReference>
<keyword evidence="1" id="KW-0472">Membrane</keyword>
<keyword evidence="7" id="KW-1185">Reference proteome</keyword>
<dbReference type="Gene3D" id="3.20.20.450">
    <property type="entry name" value="EAL domain"/>
    <property type="match status" value="1"/>
</dbReference>
<feature type="transmembrane region" description="Helical" evidence="1">
    <location>
        <begin position="42"/>
        <end position="63"/>
    </location>
</feature>
<evidence type="ECO:0000259" key="4">
    <source>
        <dbReference type="PROSITE" id="PS50883"/>
    </source>
</evidence>
<dbReference type="InterPro" id="IPR043128">
    <property type="entry name" value="Rev_trsase/Diguanyl_cyclase"/>
</dbReference>